<evidence type="ECO:0000313" key="4">
    <source>
        <dbReference type="EMBL" id="KAK4483314.1"/>
    </source>
</evidence>
<dbReference type="SUPFAM" id="SSF54495">
    <property type="entry name" value="UBC-like"/>
    <property type="match status" value="2"/>
</dbReference>
<comment type="caution">
    <text evidence="4">The sequence shown here is derived from an EMBL/GenBank/DDBJ whole genome shotgun (WGS) entry which is preliminary data.</text>
</comment>
<reference evidence="4 5" key="1">
    <citation type="journal article" date="2023" name="bioRxiv">
        <title>Genome report: Whole genome sequence and annotation of Penstemon davidsonii.</title>
        <authorList>
            <person name="Ostevik K.L."/>
            <person name="Alabady M."/>
            <person name="Zhang M."/>
            <person name="Rausher M.D."/>
        </authorList>
    </citation>
    <scope>NUCLEOTIDE SEQUENCE [LARGE SCALE GENOMIC DNA]</scope>
    <source>
        <strain evidence="4">DNT005</strain>
        <tissue evidence="4">Whole leaf</tissue>
    </source>
</reference>
<dbReference type="Pfam" id="PF00179">
    <property type="entry name" value="UQ_con"/>
    <property type="match status" value="2"/>
</dbReference>
<dbReference type="InterPro" id="IPR000608">
    <property type="entry name" value="UBC"/>
</dbReference>
<dbReference type="PROSITE" id="PS50127">
    <property type="entry name" value="UBC_2"/>
    <property type="match status" value="1"/>
</dbReference>
<feature type="domain" description="UBC core" evidence="3">
    <location>
        <begin position="45"/>
        <end position="237"/>
    </location>
</feature>
<accession>A0ABR0D2V0</accession>
<keyword evidence="5" id="KW-1185">Reference proteome</keyword>
<dbReference type="Proteomes" id="UP001291926">
    <property type="component" value="Unassembled WGS sequence"/>
</dbReference>
<keyword evidence="1" id="KW-0808">Transferase</keyword>
<dbReference type="SMART" id="SM00212">
    <property type="entry name" value="UBCc"/>
    <property type="match status" value="1"/>
</dbReference>
<dbReference type="InterPro" id="IPR016135">
    <property type="entry name" value="UBQ-conjugating_enzyme/RWD"/>
</dbReference>
<name>A0ABR0D2V0_9LAMI</name>
<dbReference type="PANTHER" id="PTHR46116:SF19">
    <property type="entry name" value="UBIQUITIN-CONJUGATING ENZYME FAMILY PROTEIN"/>
    <property type="match status" value="1"/>
</dbReference>
<keyword evidence="2" id="KW-0833">Ubl conjugation pathway</keyword>
<evidence type="ECO:0000256" key="2">
    <source>
        <dbReference type="ARBA" id="ARBA00022786"/>
    </source>
</evidence>
<evidence type="ECO:0000313" key="5">
    <source>
        <dbReference type="Proteomes" id="UP001291926"/>
    </source>
</evidence>
<protein>
    <recommendedName>
        <fullName evidence="3">UBC core domain-containing protein</fullName>
    </recommendedName>
</protein>
<dbReference type="EMBL" id="JAYDYQ010002534">
    <property type="protein sequence ID" value="KAK4483314.1"/>
    <property type="molecule type" value="Genomic_DNA"/>
</dbReference>
<dbReference type="PANTHER" id="PTHR46116">
    <property type="entry name" value="(E3-INDEPENDENT) E2 UBIQUITIN-CONJUGATING ENZYME"/>
    <property type="match status" value="1"/>
</dbReference>
<proteinExistence type="predicted"/>
<evidence type="ECO:0000256" key="1">
    <source>
        <dbReference type="ARBA" id="ARBA00022679"/>
    </source>
</evidence>
<organism evidence="4 5">
    <name type="scientific">Penstemon davidsonii</name>
    <dbReference type="NCBI Taxonomy" id="160366"/>
    <lineage>
        <taxon>Eukaryota</taxon>
        <taxon>Viridiplantae</taxon>
        <taxon>Streptophyta</taxon>
        <taxon>Embryophyta</taxon>
        <taxon>Tracheophyta</taxon>
        <taxon>Spermatophyta</taxon>
        <taxon>Magnoliopsida</taxon>
        <taxon>eudicotyledons</taxon>
        <taxon>Gunneridae</taxon>
        <taxon>Pentapetalae</taxon>
        <taxon>asterids</taxon>
        <taxon>lamiids</taxon>
        <taxon>Lamiales</taxon>
        <taxon>Plantaginaceae</taxon>
        <taxon>Cheloneae</taxon>
        <taxon>Penstemon</taxon>
    </lineage>
</organism>
<gene>
    <name evidence="4" type="ORF">RD792_010500</name>
</gene>
<sequence length="381" mass="43893">MLQGPGPDLKMCSAKKSFPQFDIATDFSDHKYGIAQNQSTKLGEKSSKAIMKEWKFLQNGLPESIFVRVYEQRIDLLRAVIIGPPKTPYHNGLFFFDFQMPSGYPHKPPKVLRAVIIGPPKTPYHNGLFFFDFQMPSGYPHKPPKVHYHSYGLRLNPNLYTTGYVCLSLLNTWNGPPSTQWTPNKSTILQVLLSLQALVLNDTPFYNEPGFGNKKWFKNSSMSYNNTTFLYSCMTMRYLLSRPPKNFEGFVVEHFRLNSRFILSACLAYVNGFVEVGKYEDEESYLNQRIKLKENHMVKMREHLPLLFQFFQRIDPSLSEFRTEMNEKIRRKCIEYAEKGNATAGSMNAKKRKPAAGILRLLSKLFICGSSNFNNNPPFLL</sequence>
<dbReference type="CDD" id="cd23837">
    <property type="entry name" value="UBCc_UBE2O"/>
    <property type="match status" value="1"/>
</dbReference>
<dbReference type="Gene3D" id="3.10.110.10">
    <property type="entry name" value="Ubiquitin Conjugating Enzyme"/>
    <property type="match status" value="2"/>
</dbReference>
<evidence type="ECO:0000259" key="3">
    <source>
        <dbReference type="PROSITE" id="PS50127"/>
    </source>
</evidence>